<evidence type="ECO:0000256" key="1">
    <source>
        <dbReference type="ARBA" id="ARBA00003886"/>
    </source>
</evidence>
<comment type="catalytic activity">
    <reaction evidence="5 6">
        <text>L-tyrosyl-[protein] + 3'-phosphoadenylyl sulfate = O-sulfo-L-tyrosine-[protein] + adenosine 3',5'-bisphosphate + H(+)</text>
        <dbReference type="Rhea" id="RHEA:16801"/>
        <dbReference type="Rhea" id="RHEA-COMP:10136"/>
        <dbReference type="Rhea" id="RHEA-COMP:11688"/>
        <dbReference type="ChEBI" id="CHEBI:15378"/>
        <dbReference type="ChEBI" id="CHEBI:46858"/>
        <dbReference type="ChEBI" id="CHEBI:58339"/>
        <dbReference type="ChEBI" id="CHEBI:58343"/>
        <dbReference type="ChEBI" id="CHEBI:65286"/>
        <dbReference type="EC" id="2.8.2.20"/>
    </reaction>
</comment>
<feature type="transmembrane region" description="Helical" evidence="6">
    <location>
        <begin position="12"/>
        <end position="31"/>
    </location>
</feature>
<dbReference type="EC" id="2.8.2.20" evidence="3 6"/>
<evidence type="ECO:0000313" key="8">
    <source>
        <dbReference type="Proteomes" id="UP001158576"/>
    </source>
</evidence>
<dbReference type="PANTHER" id="PTHR12788:SF10">
    <property type="entry name" value="PROTEIN-TYROSINE SULFOTRANSFERASE"/>
    <property type="match status" value="1"/>
</dbReference>
<evidence type="ECO:0000256" key="5">
    <source>
        <dbReference type="ARBA" id="ARBA00048460"/>
    </source>
</evidence>
<name>A0ABN7T1R4_OIKDI</name>
<dbReference type="SUPFAM" id="SSF52540">
    <property type="entry name" value="P-loop containing nucleoside triphosphate hydrolases"/>
    <property type="match status" value="1"/>
</dbReference>
<accession>A0ABN7T1R4</accession>
<dbReference type="Gene3D" id="3.40.50.300">
    <property type="entry name" value="P-loop containing nucleotide triphosphate hydrolases"/>
    <property type="match status" value="1"/>
</dbReference>
<proteinExistence type="inferred from homology"/>
<dbReference type="InterPro" id="IPR026634">
    <property type="entry name" value="TPST-like"/>
</dbReference>
<comment type="function">
    <text evidence="1 6">Catalyzes the O-sulfation of tyrosine residues within acidic motifs of polypeptides, using 3'-phosphoadenylyl sulfate (PAPS) as cosubstrate.</text>
</comment>
<evidence type="ECO:0000256" key="4">
    <source>
        <dbReference type="ARBA" id="ARBA00022679"/>
    </source>
</evidence>
<sequence length="366" mass="42198">MSSECIRIRGRSRIASLFNYFLSLLFAYYLGKNFSNNGCSKSPFKKGPIRLKNIEDLTDAEIKKVRVQQEPCRSGNCTAKKYKKIEWPRVDDQHPIIWVGGMPRSGTTLMRAILDVHPDVRCGEETRVVPRMLEARKDMQIVFYDGEFSSANGLFGESKEAVDDVTKRFILQVIEKHGPVSRRLCNKDPFALKFMSELSGWYPNSKFIYMIRDARSVAHSIFSREVTISGYDIKNFTDLVHKIWGRSSACPFITNTWFWKKNRFFEKLFLGLKWNDALIHHEEHIGTDISLSNMERSTDQVVKATYTSALSSWEGKVSDEELDNVEKMAPLMKEFGYKPELHFGSYDHFLSSKQSKSFKKTFPSGV</sequence>
<keyword evidence="8" id="KW-1185">Reference proteome</keyword>
<reference evidence="7 8" key="1">
    <citation type="submission" date="2021-04" db="EMBL/GenBank/DDBJ databases">
        <authorList>
            <person name="Bliznina A."/>
        </authorList>
    </citation>
    <scope>NUCLEOTIDE SEQUENCE [LARGE SCALE GENOMIC DNA]</scope>
</reference>
<keyword evidence="4 6" id="KW-0808">Transferase</keyword>
<evidence type="ECO:0000256" key="6">
    <source>
        <dbReference type="RuleBase" id="RU365018"/>
    </source>
</evidence>
<dbReference type="Pfam" id="PF13469">
    <property type="entry name" value="Sulfotransfer_3"/>
    <property type="match status" value="1"/>
</dbReference>
<comment type="similarity">
    <text evidence="2 6">Belongs to the protein sulfotransferase family.</text>
</comment>
<evidence type="ECO:0000256" key="3">
    <source>
        <dbReference type="ARBA" id="ARBA00013262"/>
    </source>
</evidence>
<keyword evidence="6" id="KW-0472">Membrane</keyword>
<gene>
    <name evidence="7" type="ORF">OKIOD_LOCUS12864</name>
</gene>
<dbReference type="InterPro" id="IPR027417">
    <property type="entry name" value="P-loop_NTPase"/>
</dbReference>
<keyword evidence="6" id="KW-1133">Transmembrane helix</keyword>
<evidence type="ECO:0000313" key="7">
    <source>
        <dbReference type="EMBL" id="CAG5109579.1"/>
    </source>
</evidence>
<organism evidence="7 8">
    <name type="scientific">Oikopleura dioica</name>
    <name type="common">Tunicate</name>
    <dbReference type="NCBI Taxonomy" id="34765"/>
    <lineage>
        <taxon>Eukaryota</taxon>
        <taxon>Metazoa</taxon>
        <taxon>Chordata</taxon>
        <taxon>Tunicata</taxon>
        <taxon>Appendicularia</taxon>
        <taxon>Copelata</taxon>
        <taxon>Oikopleuridae</taxon>
        <taxon>Oikopleura</taxon>
    </lineage>
</organism>
<dbReference type="Proteomes" id="UP001158576">
    <property type="component" value="Chromosome 2"/>
</dbReference>
<dbReference type="PANTHER" id="PTHR12788">
    <property type="entry name" value="PROTEIN-TYROSINE SULFOTRANSFERASE 2"/>
    <property type="match status" value="1"/>
</dbReference>
<dbReference type="EMBL" id="OU015567">
    <property type="protein sequence ID" value="CAG5109579.1"/>
    <property type="molecule type" value="Genomic_DNA"/>
</dbReference>
<keyword evidence="6" id="KW-0812">Transmembrane</keyword>
<evidence type="ECO:0000256" key="2">
    <source>
        <dbReference type="ARBA" id="ARBA00009988"/>
    </source>
</evidence>
<protein>
    <recommendedName>
        <fullName evidence="3 6">Protein-tyrosine sulfotransferase</fullName>
        <ecNumber evidence="3 6">2.8.2.20</ecNumber>
    </recommendedName>
</protein>